<proteinExistence type="predicted"/>
<dbReference type="EMBL" id="CP022163">
    <property type="protein sequence ID" value="ATB30733.1"/>
    <property type="molecule type" value="Genomic_DNA"/>
</dbReference>
<evidence type="ECO:0000313" key="2">
    <source>
        <dbReference type="Proteomes" id="UP000217289"/>
    </source>
</evidence>
<dbReference type="Gene3D" id="2.60.40.3910">
    <property type="entry name" value="Inclusion body protein"/>
    <property type="match status" value="1"/>
</dbReference>
<dbReference type="RefSeq" id="WP_095979150.1">
    <property type="nucleotide sequence ID" value="NZ_CP022163.1"/>
</dbReference>
<evidence type="ECO:0008006" key="3">
    <source>
        <dbReference type="Google" id="ProtNLM"/>
    </source>
</evidence>
<organism evidence="1 2">
    <name type="scientific">Melittangium boletus DSM 14713</name>
    <dbReference type="NCBI Taxonomy" id="1294270"/>
    <lineage>
        <taxon>Bacteria</taxon>
        <taxon>Pseudomonadati</taxon>
        <taxon>Myxococcota</taxon>
        <taxon>Myxococcia</taxon>
        <taxon>Myxococcales</taxon>
        <taxon>Cystobacterineae</taxon>
        <taxon>Archangiaceae</taxon>
        <taxon>Melittangium</taxon>
    </lineage>
</organism>
<keyword evidence="2" id="KW-1185">Reference proteome</keyword>
<dbReference type="AlphaFoldDB" id="A0A250IHM8"/>
<dbReference type="OrthoDB" id="5384436at2"/>
<protein>
    <recommendedName>
        <fullName evidence="3">Inclusion body protein</fullName>
    </recommendedName>
</protein>
<dbReference type="InterPro" id="IPR038712">
    <property type="entry name" value="PixA-like_sf"/>
</dbReference>
<evidence type="ECO:0000313" key="1">
    <source>
        <dbReference type="EMBL" id="ATB30733.1"/>
    </source>
</evidence>
<sequence length="170" mass="18513">MADPEKVIDILVAIDAKSIMDQFGGQLSTDAKSPTSIGDGSKLVYMFVRWDEVISGDGTSTLNVSNTPSNVIRWRGTSMTMNSQLGVTLHSCELLQGDDKISQPEASITEEQVPFLNRDGNPDKQTLTDLYFESTSLGSGKVVYAYTFAITDDEGKLLGYFKWGNPGIDS</sequence>
<gene>
    <name evidence="1" type="ORF">MEBOL_004194</name>
</gene>
<accession>A0A250IHM8</accession>
<reference evidence="1 2" key="1">
    <citation type="submission" date="2017-06" db="EMBL/GenBank/DDBJ databases">
        <authorList>
            <person name="Kim H.J."/>
            <person name="Triplett B.A."/>
        </authorList>
    </citation>
    <scope>NUCLEOTIDE SEQUENCE [LARGE SCALE GENOMIC DNA]</scope>
    <source>
        <strain evidence="1 2">DSM 14713</strain>
    </source>
</reference>
<dbReference type="Proteomes" id="UP000217289">
    <property type="component" value="Chromosome"/>
</dbReference>
<dbReference type="InterPro" id="IPR021087">
    <property type="entry name" value="Uncharacterised_PixA/AidA"/>
</dbReference>
<dbReference type="KEGG" id="mbd:MEBOL_004194"/>
<dbReference type="Pfam" id="PF12306">
    <property type="entry name" value="PixA"/>
    <property type="match status" value="1"/>
</dbReference>
<name>A0A250IHM8_9BACT</name>